<evidence type="ECO:0000313" key="2">
    <source>
        <dbReference type="EMBL" id="TRZ15517.1"/>
    </source>
</evidence>
<dbReference type="AlphaFoldDB" id="A0A8K1GCA7"/>
<dbReference type="OrthoDB" id="9900537at2759"/>
<evidence type="ECO:0000256" key="1">
    <source>
        <dbReference type="SAM" id="MobiDB-lite"/>
    </source>
</evidence>
<organism evidence="2 3">
    <name type="scientific">Zosterops borbonicus</name>
    <dbReference type="NCBI Taxonomy" id="364589"/>
    <lineage>
        <taxon>Eukaryota</taxon>
        <taxon>Metazoa</taxon>
        <taxon>Chordata</taxon>
        <taxon>Craniata</taxon>
        <taxon>Vertebrata</taxon>
        <taxon>Euteleostomi</taxon>
        <taxon>Archelosauria</taxon>
        <taxon>Archosauria</taxon>
        <taxon>Dinosauria</taxon>
        <taxon>Saurischia</taxon>
        <taxon>Theropoda</taxon>
        <taxon>Coelurosauria</taxon>
        <taxon>Aves</taxon>
        <taxon>Neognathae</taxon>
        <taxon>Neoaves</taxon>
        <taxon>Telluraves</taxon>
        <taxon>Australaves</taxon>
        <taxon>Passeriformes</taxon>
        <taxon>Sylvioidea</taxon>
        <taxon>Zosteropidae</taxon>
        <taxon>Zosterops</taxon>
    </lineage>
</organism>
<name>A0A8K1GCA7_9PASS</name>
<reference evidence="2" key="1">
    <citation type="submission" date="2019-04" db="EMBL/GenBank/DDBJ databases">
        <title>Genome assembly of Zosterops borbonicus 15179.</title>
        <authorList>
            <person name="Leroy T."/>
            <person name="Anselmetti Y."/>
            <person name="Tilak M.-K."/>
            <person name="Nabholz B."/>
        </authorList>
    </citation>
    <scope>NUCLEOTIDE SEQUENCE</scope>
    <source>
        <strain evidence="2">HGM_15179</strain>
        <tissue evidence="2">Muscle</tissue>
    </source>
</reference>
<accession>A0A8K1GCA7</accession>
<dbReference type="Proteomes" id="UP000796761">
    <property type="component" value="Unassembled WGS sequence"/>
</dbReference>
<dbReference type="EMBL" id="SWJQ01000363">
    <property type="protein sequence ID" value="TRZ15517.1"/>
    <property type="molecule type" value="Genomic_DNA"/>
</dbReference>
<proteinExistence type="predicted"/>
<keyword evidence="3" id="KW-1185">Reference proteome</keyword>
<sequence>MPQAPPTHFGSHTSSSGSHAWDPEDKELDSGSESPHIPSLALVTYQRTRGTSITMTDQQVPFRLALVSPLWIRDHDWHTAKVARNRGTWHLIGTEYVVMGDCKYTPPETEIAPEKMASDPEWFVLWLHFTRPPIFLAKGQIIAQLIPTPKERETNNTNPQVNTVITIMENRPEE</sequence>
<feature type="compositionally biased region" description="Low complexity" evidence="1">
    <location>
        <begin position="7"/>
        <end position="19"/>
    </location>
</feature>
<gene>
    <name evidence="2" type="ORF">HGM15179_011588</name>
</gene>
<evidence type="ECO:0000313" key="3">
    <source>
        <dbReference type="Proteomes" id="UP000796761"/>
    </source>
</evidence>
<feature type="region of interest" description="Disordered" evidence="1">
    <location>
        <begin position="1"/>
        <end position="35"/>
    </location>
</feature>
<protein>
    <submittedName>
        <fullName evidence="2">Uncharacterized protein</fullName>
    </submittedName>
</protein>
<comment type="caution">
    <text evidence="2">The sequence shown here is derived from an EMBL/GenBank/DDBJ whole genome shotgun (WGS) entry which is preliminary data.</text>
</comment>